<comment type="caution">
    <text evidence="1">The sequence shown here is derived from an EMBL/GenBank/DDBJ whole genome shotgun (WGS) entry which is preliminary data.</text>
</comment>
<organism evidence="1 2">
    <name type="scientific">Candidatus Ghiorseimicrobium undicola</name>
    <dbReference type="NCBI Taxonomy" id="1974746"/>
    <lineage>
        <taxon>Bacteria</taxon>
        <taxon>Pseudomonadati</taxon>
        <taxon>Candidatus Omnitrophota</taxon>
        <taxon>Candidatus Ghiorseimicrobium</taxon>
    </lineage>
</organism>
<dbReference type="AlphaFoldDB" id="A0A2H0LWF9"/>
<sequence length="252" mass="29644">MRNDAHTETGMERIKKDFFMITGIAPSHLTNKIEYGYIRRDNLSKLLAEKVFEQPKLLTLLIKKIKHWLKLEKSEFTYALAGHICYLNEDYRNAERYFLKAIGRNYQNLDNWFDLAFSLYHQDSKKNKLAKKILFNFDYCVNNLKDRMFDAVALEKAFSSMKKCSHKQTEKGVITANFKNKCLKYPLLDSCQEHKLFILQVYSGLKRAGSFDGLNKKDKYIIEQIIGLLQDLGLNYEILDMHKNVKIIFSKK</sequence>
<reference evidence="1 2" key="1">
    <citation type="submission" date="2017-09" db="EMBL/GenBank/DDBJ databases">
        <title>Depth-based differentiation of microbial function through sediment-hosted aquifers and enrichment of novel symbionts in the deep terrestrial subsurface.</title>
        <authorList>
            <person name="Probst A.J."/>
            <person name="Ladd B."/>
            <person name="Jarett J.K."/>
            <person name="Geller-Mcgrath D.E."/>
            <person name="Sieber C.M."/>
            <person name="Emerson J.B."/>
            <person name="Anantharaman K."/>
            <person name="Thomas B.C."/>
            <person name="Malmstrom R."/>
            <person name="Stieglmeier M."/>
            <person name="Klingl A."/>
            <person name="Woyke T."/>
            <person name="Ryan C.M."/>
            <person name="Banfield J.F."/>
        </authorList>
    </citation>
    <scope>NUCLEOTIDE SEQUENCE [LARGE SCALE GENOMIC DNA]</scope>
    <source>
        <strain evidence="1">CG11_big_fil_rev_8_21_14_0_20_42_13</strain>
    </source>
</reference>
<evidence type="ECO:0000313" key="2">
    <source>
        <dbReference type="Proteomes" id="UP000229641"/>
    </source>
</evidence>
<name>A0A2H0LWF9_9BACT</name>
<dbReference type="InterPro" id="IPR011990">
    <property type="entry name" value="TPR-like_helical_dom_sf"/>
</dbReference>
<proteinExistence type="predicted"/>
<dbReference type="Proteomes" id="UP000229641">
    <property type="component" value="Unassembled WGS sequence"/>
</dbReference>
<gene>
    <name evidence="1" type="ORF">COV72_06765</name>
</gene>
<protein>
    <submittedName>
        <fullName evidence="1">Uncharacterized protein</fullName>
    </submittedName>
</protein>
<dbReference type="EMBL" id="PCWA01000089">
    <property type="protein sequence ID" value="PIQ88759.1"/>
    <property type="molecule type" value="Genomic_DNA"/>
</dbReference>
<dbReference type="SUPFAM" id="SSF48452">
    <property type="entry name" value="TPR-like"/>
    <property type="match status" value="1"/>
</dbReference>
<accession>A0A2H0LWF9</accession>
<evidence type="ECO:0000313" key="1">
    <source>
        <dbReference type="EMBL" id="PIQ88759.1"/>
    </source>
</evidence>